<dbReference type="FunFam" id="2.40.30.10:FF:000008">
    <property type="entry name" value="Translation initiation factor IF-2"/>
    <property type="match status" value="1"/>
</dbReference>
<dbReference type="PANTHER" id="PTHR43381:SF5">
    <property type="entry name" value="TR-TYPE G DOMAIN-CONTAINING PROTEIN"/>
    <property type="match status" value="1"/>
</dbReference>
<comment type="similarity">
    <text evidence="1 8 9">Belongs to the TRAFAC class translation factor GTPase superfamily. Classic translation factor GTPase family. IF-2 subfamily.</text>
</comment>
<dbReference type="SUPFAM" id="SSF50447">
    <property type="entry name" value="Translation proteins"/>
    <property type="match status" value="2"/>
</dbReference>
<dbReference type="FunFam" id="2.40.30.10:FF:000007">
    <property type="entry name" value="Translation initiation factor IF-2"/>
    <property type="match status" value="1"/>
</dbReference>
<feature type="binding site" evidence="8">
    <location>
        <begin position="562"/>
        <end position="566"/>
    </location>
    <ligand>
        <name>GTP</name>
        <dbReference type="ChEBI" id="CHEBI:37565"/>
    </ligand>
</feature>
<feature type="compositionally biased region" description="Gly residues" evidence="10">
    <location>
        <begin position="257"/>
        <end position="273"/>
    </location>
</feature>
<feature type="compositionally biased region" description="Polar residues" evidence="10">
    <location>
        <begin position="234"/>
        <end position="255"/>
    </location>
</feature>
<evidence type="ECO:0000256" key="2">
    <source>
        <dbReference type="ARBA" id="ARBA00020675"/>
    </source>
</evidence>
<protein>
    <recommendedName>
        <fullName evidence="2 8">Translation initiation factor IF-2</fullName>
    </recommendedName>
</protein>
<dbReference type="PROSITE" id="PS01176">
    <property type="entry name" value="IF2"/>
    <property type="match status" value="1"/>
</dbReference>
<dbReference type="CDD" id="cd03692">
    <property type="entry name" value="mtIF2_IVc"/>
    <property type="match status" value="1"/>
</dbReference>
<dbReference type="InterPro" id="IPR009000">
    <property type="entry name" value="Transl_B-barrel_sf"/>
</dbReference>
<evidence type="ECO:0000313" key="13">
    <source>
        <dbReference type="Proteomes" id="UP000239549"/>
    </source>
</evidence>
<dbReference type="InterPro" id="IPR023115">
    <property type="entry name" value="TIF_IF2_dom3"/>
</dbReference>
<evidence type="ECO:0000313" key="12">
    <source>
        <dbReference type="EMBL" id="GBF32675.1"/>
    </source>
</evidence>
<evidence type="ECO:0000256" key="7">
    <source>
        <dbReference type="ARBA" id="ARBA00025162"/>
    </source>
</evidence>
<evidence type="ECO:0000256" key="1">
    <source>
        <dbReference type="ARBA" id="ARBA00007733"/>
    </source>
</evidence>
<dbReference type="InterPro" id="IPR006847">
    <property type="entry name" value="IF2_N"/>
</dbReference>
<dbReference type="InterPro" id="IPR044145">
    <property type="entry name" value="IF2_II"/>
</dbReference>
<dbReference type="CDD" id="cd03702">
    <property type="entry name" value="IF2_mtIF2_II"/>
    <property type="match status" value="1"/>
</dbReference>
<feature type="binding site" evidence="8">
    <location>
        <begin position="616"/>
        <end position="619"/>
    </location>
    <ligand>
        <name>GTP</name>
        <dbReference type="ChEBI" id="CHEBI:37565"/>
    </ligand>
</feature>
<feature type="binding site" evidence="8">
    <location>
        <begin position="516"/>
        <end position="523"/>
    </location>
    <ligand>
        <name>GTP</name>
        <dbReference type="ChEBI" id="CHEBI:37565"/>
    </ligand>
</feature>
<dbReference type="HAMAP" id="MF_00100_B">
    <property type="entry name" value="IF_2_B"/>
    <property type="match status" value="1"/>
</dbReference>
<feature type="region of interest" description="Disordered" evidence="10">
    <location>
        <begin position="48"/>
        <end position="419"/>
    </location>
</feature>
<gene>
    <name evidence="8" type="primary">infB</name>
    <name evidence="12" type="ORF">DCCM_0871</name>
</gene>
<dbReference type="Pfam" id="PF22042">
    <property type="entry name" value="EF-G_D2"/>
    <property type="match status" value="1"/>
</dbReference>
<dbReference type="GO" id="GO:0003924">
    <property type="term" value="F:GTPase activity"/>
    <property type="evidence" value="ECO:0007669"/>
    <property type="project" value="UniProtKB-UniRule"/>
</dbReference>
<dbReference type="Pfam" id="PF04760">
    <property type="entry name" value="IF2_N"/>
    <property type="match status" value="2"/>
</dbReference>
<comment type="subcellular location">
    <subcellularLocation>
        <location evidence="8">Cytoplasm</location>
    </subcellularLocation>
</comment>
<dbReference type="SUPFAM" id="SSF52540">
    <property type="entry name" value="P-loop containing nucleoside triphosphate hydrolases"/>
    <property type="match status" value="1"/>
</dbReference>
<dbReference type="Pfam" id="PF11987">
    <property type="entry name" value="IF-2"/>
    <property type="match status" value="1"/>
</dbReference>
<dbReference type="FunFam" id="3.40.50.10050:FF:000001">
    <property type="entry name" value="Translation initiation factor IF-2"/>
    <property type="match status" value="1"/>
</dbReference>
<reference evidence="13" key="1">
    <citation type="submission" date="2018-02" db="EMBL/GenBank/DDBJ databases">
        <title>Genome sequence of Desulfocucumis palustris strain NAW-5.</title>
        <authorList>
            <person name="Watanabe M."/>
            <person name="Kojima H."/>
            <person name="Fukui M."/>
        </authorList>
    </citation>
    <scope>NUCLEOTIDE SEQUENCE [LARGE SCALE GENOMIC DNA]</scope>
    <source>
        <strain evidence="13">NAW-5</strain>
    </source>
</reference>
<feature type="region of interest" description="G-domain" evidence="8">
    <location>
        <begin position="510"/>
        <end position="658"/>
    </location>
</feature>
<dbReference type="Proteomes" id="UP000239549">
    <property type="component" value="Unassembled WGS sequence"/>
</dbReference>
<dbReference type="NCBIfam" id="TIGR00487">
    <property type="entry name" value="IF-2"/>
    <property type="match status" value="1"/>
</dbReference>
<evidence type="ECO:0000256" key="6">
    <source>
        <dbReference type="ARBA" id="ARBA00023134"/>
    </source>
</evidence>
<accession>A0A2L2X905</accession>
<proteinExistence type="inferred from homology"/>
<organism evidence="12 13">
    <name type="scientific">Desulfocucumis palustris</name>
    <dbReference type="NCBI Taxonomy" id="1898651"/>
    <lineage>
        <taxon>Bacteria</taxon>
        <taxon>Bacillati</taxon>
        <taxon>Bacillota</taxon>
        <taxon>Clostridia</taxon>
        <taxon>Eubacteriales</taxon>
        <taxon>Desulfocucumaceae</taxon>
        <taxon>Desulfocucumis</taxon>
    </lineage>
</organism>
<dbReference type="NCBIfam" id="TIGR00231">
    <property type="entry name" value="small_GTP"/>
    <property type="match status" value="1"/>
</dbReference>
<keyword evidence="8" id="KW-0963">Cytoplasm</keyword>
<comment type="caution">
    <text evidence="12">The sequence shown here is derived from an EMBL/GenBank/DDBJ whole genome shotgun (WGS) entry which is preliminary data.</text>
</comment>
<dbReference type="Pfam" id="PF00009">
    <property type="entry name" value="GTP_EFTU"/>
    <property type="match status" value="1"/>
</dbReference>
<dbReference type="InterPro" id="IPR053905">
    <property type="entry name" value="EF-G-like_DII"/>
</dbReference>
<dbReference type="Gene3D" id="2.40.30.10">
    <property type="entry name" value="Translation factors"/>
    <property type="match status" value="2"/>
</dbReference>
<evidence type="ECO:0000256" key="8">
    <source>
        <dbReference type="HAMAP-Rule" id="MF_00100"/>
    </source>
</evidence>
<keyword evidence="6 8" id="KW-0342">GTP-binding</keyword>
<feature type="compositionally biased region" description="Basic and acidic residues" evidence="10">
    <location>
        <begin position="107"/>
        <end position="131"/>
    </location>
</feature>
<dbReference type="Gene3D" id="1.10.10.2480">
    <property type="match status" value="1"/>
</dbReference>
<sequence length="1008" mass="109860">MVKKRIYELAKELNIESKDIINKLKDIGLEEKKPASALEDDQIAHIMKTFGPAREAGNKTAKPGEPQSGYQAAQGHSPGEQSPQRAGGPKQPLQRESAPPKQSGQYDRTRQPSNDSRRRSDHKQGGHKMDRGPGLVDRVPSRPPDRRFEERPSRPGMQGRPAQPPKGAGRPPGVPADKGAPAEEPARIHQAPAERQQPEKEAAAAQTGPAPKEQKQNEMARRPDGHPPARTYPAANNINNAPRQGNPAQTRTPSGQDRGGYGGRARPQGGQGGQQNFRKPYSGGDRGQFQGNRPPQGDGKPPFKGREGQGPRPYGGGDQGNRPPARPQGQRPAGGPGGARPRPDQLKVPKVPEQAKDLDKVKASEKSRNRVQQNQNKNQNQGKGREKARTFNDFDERKLRPAHSKKKAPKQVSREAQPAPVVEKKPVVIGESATVQELAEKMKKSPAELIKRLMVLGVLATINQEIDVDTAAILAGEFGFEIEVKVELDAEALLEQEQEDPPEKLVERPCVVTVMGHVDHGKTSLLDAIRETNVIATEAGGITQHIGAYQVEHNNKKITFVDTPGHEAFTAMRARGAQVTDIAILVVAADDGVMPQTIEAINHAKAAGVPIIVAINKIDKLGAEPDRVKQQLTEHELVPEEWGGETIFVPVSAKTREGMEDLLEMILLVSEVGELKANPDRGARGTVIEAELDKGRGPVATVLVQNGTLRIGDSIVAGTAFGKVRAMMDDKGRRIKKAGPSTPVEVLGFHDVPQAGDLFYALEDEKTARNIADKRITRKRQEEMKQTSRVTLDDLFKHIQEGQVKELCLIIKADVQGSVEAVKQSLERLSTGEVKVNIIHGGVGAITESDIMLASASNAIIIGFNVRPDINVRKAAEAEKVDIRLYRVIYDAIEDVKAAMSGLLDPEIKEVILGRVEVRKTFKVSKLGIIAGCYVVEGKVTRDAGVRLIRDGVVVHEGRLDSLKRFKDDAREVLQGFECGLTLDRFNDIHVGDTIEAYTTESIKRELA</sequence>
<feature type="compositionally biased region" description="Basic and acidic residues" evidence="10">
    <location>
        <begin position="139"/>
        <end position="153"/>
    </location>
</feature>
<feature type="domain" description="Tr-type G" evidence="11">
    <location>
        <begin position="507"/>
        <end position="676"/>
    </location>
</feature>
<feature type="compositionally biased region" description="Basic and acidic residues" evidence="10">
    <location>
        <begin position="383"/>
        <end position="399"/>
    </location>
</feature>
<dbReference type="OrthoDB" id="9811804at2"/>
<keyword evidence="3 8" id="KW-0396">Initiation factor</keyword>
<evidence type="ECO:0000259" key="11">
    <source>
        <dbReference type="PROSITE" id="PS51722"/>
    </source>
</evidence>
<dbReference type="InterPro" id="IPR000178">
    <property type="entry name" value="TF_IF2_bacterial-like"/>
</dbReference>
<feature type="compositionally biased region" description="Low complexity" evidence="10">
    <location>
        <begin position="372"/>
        <end position="382"/>
    </location>
</feature>
<dbReference type="Gene3D" id="3.40.50.300">
    <property type="entry name" value="P-loop containing nucleotide triphosphate hydrolases"/>
    <property type="match status" value="1"/>
</dbReference>
<name>A0A2L2X905_9FIRM</name>
<evidence type="ECO:0000256" key="9">
    <source>
        <dbReference type="RuleBase" id="RU000644"/>
    </source>
</evidence>
<comment type="function">
    <text evidence="7 8 9">One of the essential components for the initiation of protein synthesis. Protects formylmethionyl-tRNA from spontaneous hydrolysis and promotes its binding to the 30S ribosomal subunits. Also involved in the hydrolysis of GTP during the formation of the 70S ribosomal complex.</text>
</comment>
<dbReference type="RefSeq" id="WP_104371169.1">
    <property type="nucleotide sequence ID" value="NZ_BFAV01000045.1"/>
</dbReference>
<evidence type="ECO:0000256" key="5">
    <source>
        <dbReference type="ARBA" id="ARBA00022917"/>
    </source>
</evidence>
<dbReference type="InterPro" id="IPR036925">
    <property type="entry name" value="TIF_IF2_dom3_sf"/>
</dbReference>
<dbReference type="FunFam" id="3.40.50.300:FF:000019">
    <property type="entry name" value="Translation initiation factor IF-2"/>
    <property type="match status" value="1"/>
</dbReference>
<evidence type="ECO:0000256" key="4">
    <source>
        <dbReference type="ARBA" id="ARBA00022741"/>
    </source>
</evidence>
<keyword evidence="5 8" id="KW-0648">Protein biosynthesis</keyword>
<dbReference type="CDD" id="cd01887">
    <property type="entry name" value="IF2_eIF5B"/>
    <property type="match status" value="1"/>
</dbReference>
<feature type="compositionally biased region" description="Basic and acidic residues" evidence="10">
    <location>
        <begin position="212"/>
        <end position="227"/>
    </location>
</feature>
<dbReference type="EMBL" id="BFAV01000045">
    <property type="protein sequence ID" value="GBF32675.1"/>
    <property type="molecule type" value="Genomic_DNA"/>
</dbReference>
<feature type="compositionally biased region" description="Basic and acidic residues" evidence="10">
    <location>
        <begin position="353"/>
        <end position="368"/>
    </location>
</feature>
<dbReference type="Gene3D" id="3.40.50.10050">
    <property type="entry name" value="Translation initiation factor IF- 2, domain 3"/>
    <property type="match status" value="1"/>
</dbReference>
<dbReference type="AlphaFoldDB" id="A0A2L2X905"/>
<evidence type="ECO:0000256" key="10">
    <source>
        <dbReference type="SAM" id="MobiDB-lite"/>
    </source>
</evidence>
<dbReference type="InterPro" id="IPR005225">
    <property type="entry name" value="Small_GTP-bd"/>
</dbReference>
<keyword evidence="13" id="KW-1185">Reference proteome</keyword>
<dbReference type="SUPFAM" id="SSF52156">
    <property type="entry name" value="Initiation factor IF2/eIF5b, domain 3"/>
    <property type="match status" value="1"/>
</dbReference>
<keyword evidence="4 8" id="KW-0547">Nucleotide-binding</keyword>
<dbReference type="InterPro" id="IPR000795">
    <property type="entry name" value="T_Tr_GTP-bd_dom"/>
</dbReference>
<evidence type="ECO:0000256" key="3">
    <source>
        <dbReference type="ARBA" id="ARBA00022540"/>
    </source>
</evidence>
<dbReference type="PANTHER" id="PTHR43381">
    <property type="entry name" value="TRANSLATION INITIATION FACTOR IF-2-RELATED"/>
    <property type="match status" value="1"/>
</dbReference>
<dbReference type="GO" id="GO:0003743">
    <property type="term" value="F:translation initiation factor activity"/>
    <property type="evidence" value="ECO:0007669"/>
    <property type="project" value="UniProtKB-UniRule"/>
</dbReference>
<dbReference type="PROSITE" id="PS51722">
    <property type="entry name" value="G_TR_2"/>
    <property type="match status" value="1"/>
</dbReference>
<dbReference type="GO" id="GO:0005829">
    <property type="term" value="C:cytosol"/>
    <property type="evidence" value="ECO:0007669"/>
    <property type="project" value="TreeGrafter"/>
</dbReference>
<dbReference type="InterPro" id="IPR027417">
    <property type="entry name" value="P-loop_NTPase"/>
</dbReference>
<feature type="compositionally biased region" description="Basic residues" evidence="10">
    <location>
        <begin position="400"/>
        <end position="409"/>
    </location>
</feature>
<dbReference type="InterPro" id="IPR015760">
    <property type="entry name" value="TIF_IF2"/>
</dbReference>
<dbReference type="GO" id="GO:0005525">
    <property type="term" value="F:GTP binding"/>
    <property type="evidence" value="ECO:0007669"/>
    <property type="project" value="UniProtKB-KW"/>
</dbReference>